<dbReference type="Gene3D" id="3.40.50.2300">
    <property type="match status" value="1"/>
</dbReference>
<dbReference type="PANTHER" id="PTHR30146:SF109">
    <property type="entry name" value="HTH-TYPE TRANSCRIPTIONAL REGULATOR GALS"/>
    <property type="match status" value="1"/>
</dbReference>
<reference evidence="6" key="1">
    <citation type="submission" date="2020-10" db="EMBL/GenBank/DDBJ databases">
        <authorList>
            <person name="Gilroy R."/>
        </authorList>
    </citation>
    <scope>NUCLEOTIDE SEQUENCE</scope>
    <source>
        <strain evidence="6">ChiSjej4B22-9803</strain>
    </source>
</reference>
<evidence type="ECO:0000259" key="5">
    <source>
        <dbReference type="PROSITE" id="PS50932"/>
    </source>
</evidence>
<keyword evidence="2 6" id="KW-0238">DNA-binding</keyword>
<dbReference type="InterPro" id="IPR010982">
    <property type="entry name" value="Lambda_DNA-bd_dom_sf"/>
</dbReference>
<dbReference type="GO" id="GO:0003700">
    <property type="term" value="F:DNA-binding transcription factor activity"/>
    <property type="evidence" value="ECO:0007669"/>
    <property type="project" value="TreeGrafter"/>
</dbReference>
<dbReference type="GO" id="GO:0000976">
    <property type="term" value="F:transcription cis-regulatory region binding"/>
    <property type="evidence" value="ECO:0007669"/>
    <property type="project" value="TreeGrafter"/>
</dbReference>
<dbReference type="Gene3D" id="1.10.260.40">
    <property type="entry name" value="lambda repressor-like DNA-binding domains"/>
    <property type="match status" value="1"/>
</dbReference>
<dbReference type="Proteomes" id="UP000824111">
    <property type="component" value="Unassembled WGS sequence"/>
</dbReference>
<comment type="caution">
    <text evidence="6">The sequence shown here is derived from an EMBL/GenBank/DDBJ whole genome shotgun (WGS) entry which is preliminary data.</text>
</comment>
<reference evidence="6" key="2">
    <citation type="journal article" date="2021" name="PeerJ">
        <title>Extensive microbial diversity within the chicken gut microbiome revealed by metagenomics and culture.</title>
        <authorList>
            <person name="Gilroy R."/>
            <person name="Ravi A."/>
            <person name="Getino M."/>
            <person name="Pursley I."/>
            <person name="Horton D.L."/>
            <person name="Alikhan N.F."/>
            <person name="Baker D."/>
            <person name="Gharbi K."/>
            <person name="Hall N."/>
            <person name="Watson M."/>
            <person name="Adriaenssens E.M."/>
            <person name="Foster-Nyarko E."/>
            <person name="Jarju S."/>
            <person name="Secka A."/>
            <person name="Antonio M."/>
            <person name="Oren A."/>
            <person name="Chaudhuri R.R."/>
            <person name="La Ragione R."/>
            <person name="Hildebrand F."/>
            <person name="Pallen M.J."/>
        </authorList>
    </citation>
    <scope>NUCLEOTIDE SEQUENCE</scope>
    <source>
        <strain evidence="6">ChiSjej4B22-9803</strain>
    </source>
</reference>
<keyword evidence="4" id="KW-0472">Membrane</keyword>
<dbReference type="PANTHER" id="PTHR30146">
    <property type="entry name" value="LACI-RELATED TRANSCRIPTIONAL REPRESSOR"/>
    <property type="match status" value="1"/>
</dbReference>
<dbReference type="PROSITE" id="PS50932">
    <property type="entry name" value="HTH_LACI_2"/>
    <property type="match status" value="1"/>
</dbReference>
<feature type="non-terminal residue" evidence="6">
    <location>
        <position position="115"/>
    </location>
</feature>
<evidence type="ECO:0000313" key="7">
    <source>
        <dbReference type="Proteomes" id="UP000824111"/>
    </source>
</evidence>
<dbReference type="SUPFAM" id="SSF47413">
    <property type="entry name" value="lambda repressor-like DNA-binding domains"/>
    <property type="match status" value="1"/>
</dbReference>
<keyword evidence="4" id="KW-0812">Transmembrane</keyword>
<sequence>MNPTIKDVAKQAGVAVSTASYALNKDERIKKETREKILKVAEELGYFPSTAARMMKKKNSGAIGVFIISHSGPVVPVILDSLGKNLKRYNYDMLVISGSESSFKFLKEKYIDGAI</sequence>
<dbReference type="EMBL" id="DVND01000069">
    <property type="protein sequence ID" value="HIU48245.1"/>
    <property type="molecule type" value="Genomic_DNA"/>
</dbReference>
<protein>
    <submittedName>
        <fullName evidence="6">LacI family DNA-binding transcriptional regulator</fullName>
    </submittedName>
</protein>
<evidence type="ECO:0000256" key="4">
    <source>
        <dbReference type="SAM" id="Phobius"/>
    </source>
</evidence>
<keyword evidence="1" id="KW-0805">Transcription regulation</keyword>
<evidence type="ECO:0000256" key="1">
    <source>
        <dbReference type="ARBA" id="ARBA00023015"/>
    </source>
</evidence>
<feature type="domain" description="HTH lacI-type" evidence="5">
    <location>
        <begin position="3"/>
        <end position="57"/>
    </location>
</feature>
<dbReference type="CDD" id="cd01392">
    <property type="entry name" value="HTH_LacI"/>
    <property type="match status" value="1"/>
</dbReference>
<dbReference type="SMART" id="SM00354">
    <property type="entry name" value="HTH_LACI"/>
    <property type="match status" value="1"/>
</dbReference>
<keyword evidence="3" id="KW-0804">Transcription</keyword>
<dbReference type="InterPro" id="IPR000843">
    <property type="entry name" value="HTH_LacI"/>
</dbReference>
<evidence type="ECO:0000256" key="2">
    <source>
        <dbReference type="ARBA" id="ARBA00023125"/>
    </source>
</evidence>
<dbReference type="Pfam" id="PF00356">
    <property type="entry name" value="LacI"/>
    <property type="match status" value="1"/>
</dbReference>
<keyword evidence="4" id="KW-1133">Transmembrane helix</keyword>
<evidence type="ECO:0000313" key="6">
    <source>
        <dbReference type="EMBL" id="HIU48245.1"/>
    </source>
</evidence>
<dbReference type="AlphaFoldDB" id="A0A9D1S607"/>
<accession>A0A9D1S607</accession>
<evidence type="ECO:0000256" key="3">
    <source>
        <dbReference type="ARBA" id="ARBA00023163"/>
    </source>
</evidence>
<gene>
    <name evidence="6" type="ORF">IAB04_02665</name>
</gene>
<name>A0A9D1S607_9FIRM</name>
<organism evidence="6 7">
    <name type="scientific">Candidatus Avimonoglobus intestinipullorum</name>
    <dbReference type="NCBI Taxonomy" id="2840699"/>
    <lineage>
        <taxon>Bacteria</taxon>
        <taxon>Bacillati</taxon>
        <taxon>Bacillota</taxon>
        <taxon>Clostridia</taxon>
        <taxon>Eubacteriales</taxon>
        <taxon>Candidatus Avimonoglobus</taxon>
    </lineage>
</organism>
<proteinExistence type="predicted"/>
<feature type="transmembrane region" description="Helical" evidence="4">
    <location>
        <begin position="61"/>
        <end position="79"/>
    </location>
</feature>